<feature type="transmembrane region" description="Helical" evidence="7">
    <location>
        <begin position="219"/>
        <end position="238"/>
    </location>
</feature>
<evidence type="ECO:0000256" key="7">
    <source>
        <dbReference type="RuleBase" id="RU363032"/>
    </source>
</evidence>
<keyword evidence="2 7" id="KW-0813">Transport</keyword>
<feature type="transmembrane region" description="Helical" evidence="7">
    <location>
        <begin position="65"/>
        <end position="86"/>
    </location>
</feature>
<keyword evidence="6 7" id="KW-0472">Membrane</keyword>
<dbReference type="RefSeq" id="WP_262844044.1">
    <property type="nucleotide sequence ID" value="NZ_JANZYP010000024.1"/>
</dbReference>
<evidence type="ECO:0000256" key="1">
    <source>
        <dbReference type="ARBA" id="ARBA00004651"/>
    </source>
</evidence>
<dbReference type="SUPFAM" id="SSF161098">
    <property type="entry name" value="MetI-like"/>
    <property type="match status" value="1"/>
</dbReference>
<evidence type="ECO:0000256" key="6">
    <source>
        <dbReference type="ARBA" id="ARBA00023136"/>
    </source>
</evidence>
<gene>
    <name evidence="9" type="ORF">ACFO8L_14485</name>
</gene>
<feature type="transmembrane region" description="Helical" evidence="7">
    <location>
        <begin position="124"/>
        <end position="144"/>
    </location>
</feature>
<feature type="transmembrane region" description="Helical" evidence="7">
    <location>
        <begin position="98"/>
        <end position="118"/>
    </location>
</feature>
<protein>
    <submittedName>
        <fullName evidence="9">ABC transporter permease</fullName>
    </submittedName>
</protein>
<accession>A0ABV9ED79</accession>
<keyword evidence="3" id="KW-1003">Cell membrane</keyword>
<evidence type="ECO:0000259" key="8">
    <source>
        <dbReference type="PROSITE" id="PS50928"/>
    </source>
</evidence>
<dbReference type="InterPro" id="IPR035906">
    <property type="entry name" value="MetI-like_sf"/>
</dbReference>
<dbReference type="Pfam" id="PF00528">
    <property type="entry name" value="BPD_transp_1"/>
    <property type="match status" value="1"/>
</dbReference>
<dbReference type="Gene3D" id="1.10.3720.10">
    <property type="entry name" value="MetI-like"/>
    <property type="match status" value="1"/>
</dbReference>
<evidence type="ECO:0000256" key="2">
    <source>
        <dbReference type="ARBA" id="ARBA00022448"/>
    </source>
</evidence>
<dbReference type="PROSITE" id="PS50928">
    <property type="entry name" value="ABC_TM1"/>
    <property type="match status" value="1"/>
</dbReference>
<feature type="domain" description="ABC transmembrane type-1" evidence="8">
    <location>
        <begin position="58"/>
        <end position="238"/>
    </location>
</feature>
<keyword evidence="5 7" id="KW-1133">Transmembrane helix</keyword>
<evidence type="ECO:0000256" key="4">
    <source>
        <dbReference type="ARBA" id="ARBA00022692"/>
    </source>
</evidence>
<evidence type="ECO:0000256" key="3">
    <source>
        <dbReference type="ARBA" id="ARBA00022475"/>
    </source>
</evidence>
<organism evidence="9 10">
    <name type="scientific">Sphaerisporangium corydalis</name>
    <dbReference type="NCBI Taxonomy" id="1441875"/>
    <lineage>
        <taxon>Bacteria</taxon>
        <taxon>Bacillati</taxon>
        <taxon>Actinomycetota</taxon>
        <taxon>Actinomycetes</taxon>
        <taxon>Streptosporangiales</taxon>
        <taxon>Streptosporangiaceae</taxon>
        <taxon>Sphaerisporangium</taxon>
    </lineage>
</organism>
<feature type="transmembrane region" description="Helical" evidence="7">
    <location>
        <begin position="9"/>
        <end position="26"/>
    </location>
</feature>
<comment type="subcellular location">
    <subcellularLocation>
        <location evidence="1 7">Cell membrane</location>
        <topology evidence="1 7">Multi-pass membrane protein</topology>
    </subcellularLocation>
</comment>
<name>A0ABV9ED79_9ACTN</name>
<dbReference type="Proteomes" id="UP001595891">
    <property type="component" value="Unassembled WGS sequence"/>
</dbReference>
<dbReference type="PANTHER" id="PTHR30151:SF20">
    <property type="entry name" value="ABC TRANSPORTER PERMEASE PROTEIN HI_0355-RELATED"/>
    <property type="match status" value="1"/>
</dbReference>
<keyword evidence="10" id="KW-1185">Reference proteome</keyword>
<feature type="transmembrane region" description="Helical" evidence="7">
    <location>
        <begin position="177"/>
        <end position="199"/>
    </location>
</feature>
<dbReference type="PANTHER" id="PTHR30151">
    <property type="entry name" value="ALKANE SULFONATE ABC TRANSPORTER-RELATED, MEMBRANE SUBUNIT"/>
    <property type="match status" value="1"/>
</dbReference>
<reference evidence="10" key="1">
    <citation type="journal article" date="2019" name="Int. J. Syst. Evol. Microbiol.">
        <title>The Global Catalogue of Microorganisms (GCM) 10K type strain sequencing project: providing services to taxonomists for standard genome sequencing and annotation.</title>
        <authorList>
            <consortium name="The Broad Institute Genomics Platform"/>
            <consortium name="The Broad Institute Genome Sequencing Center for Infectious Disease"/>
            <person name="Wu L."/>
            <person name="Ma J."/>
        </authorList>
    </citation>
    <scope>NUCLEOTIDE SEQUENCE [LARGE SCALE GENOMIC DNA]</scope>
    <source>
        <strain evidence="10">CCUG 49560</strain>
    </source>
</reference>
<comment type="caution">
    <text evidence="9">The sequence shown here is derived from an EMBL/GenBank/DDBJ whole genome shotgun (WGS) entry which is preliminary data.</text>
</comment>
<evidence type="ECO:0000313" key="10">
    <source>
        <dbReference type="Proteomes" id="UP001595891"/>
    </source>
</evidence>
<evidence type="ECO:0000256" key="5">
    <source>
        <dbReference type="ARBA" id="ARBA00022989"/>
    </source>
</evidence>
<sequence length="254" mass="26017">MTGPGVRRLAGYGVLLCVLPAVWVLVRASGAVPALLVPDPARVAESLTAKVVTDPSALPLTAARALAGTAMGLALGTMLAVLAHLVPAVEPLTRVCGMIMRCVPVLALSPLIATFFGYGGGAAVATATVMSFFPSFALVGAALWRIPPALADVIRVTGGGTGTILRHVSLPIALPELVLAAKLTSCVGVLAALTAEFLTANDGLGALLARSQGLLDTPTVWAVLLTSLATSLLAYEVMDLAERKTRVRLSLHKN</sequence>
<dbReference type="InterPro" id="IPR000515">
    <property type="entry name" value="MetI-like"/>
</dbReference>
<proteinExistence type="inferred from homology"/>
<dbReference type="EMBL" id="JBHSFN010000008">
    <property type="protein sequence ID" value="MFC4587298.1"/>
    <property type="molecule type" value="Genomic_DNA"/>
</dbReference>
<comment type="similarity">
    <text evidence="7">Belongs to the binding-protein-dependent transport system permease family.</text>
</comment>
<evidence type="ECO:0000313" key="9">
    <source>
        <dbReference type="EMBL" id="MFC4587298.1"/>
    </source>
</evidence>
<keyword evidence="4 7" id="KW-0812">Transmembrane</keyword>